<evidence type="ECO:0000256" key="2">
    <source>
        <dbReference type="ARBA" id="ARBA00022747"/>
    </source>
</evidence>
<dbReference type="GO" id="GO:0004519">
    <property type="term" value="F:endonuclease activity"/>
    <property type="evidence" value="ECO:0007669"/>
    <property type="project" value="UniProtKB-KW"/>
</dbReference>
<protein>
    <submittedName>
        <fullName evidence="6">Restriction endonuclease subunit S</fullName>
    </submittedName>
</protein>
<keyword evidence="6" id="KW-0540">Nuclease</keyword>
<dbReference type="Gene3D" id="3.90.220.20">
    <property type="entry name" value="DNA methylase specificity domains"/>
    <property type="match status" value="2"/>
</dbReference>
<dbReference type="Proteomes" id="UP001058980">
    <property type="component" value="Chromosome"/>
</dbReference>
<dbReference type="InterPro" id="IPR044946">
    <property type="entry name" value="Restrct_endonuc_typeI_TRD_sf"/>
</dbReference>
<keyword evidence="7" id="KW-1185">Reference proteome</keyword>
<dbReference type="InterPro" id="IPR052021">
    <property type="entry name" value="Type-I_RS_S_subunit"/>
</dbReference>
<dbReference type="InterPro" id="IPR000055">
    <property type="entry name" value="Restrct_endonuc_typeI_TRD"/>
</dbReference>
<dbReference type="EMBL" id="CP102780">
    <property type="protein sequence ID" value="UVA81715.1"/>
    <property type="molecule type" value="Genomic_DNA"/>
</dbReference>
<reference evidence="6" key="1">
    <citation type="submission" date="2022-08" db="EMBL/GenBank/DDBJ databases">
        <title>Multi-unit outbreak of Pandoraea commovens among non-cystic fibrosis intensive care patients from 2019 to 2021 in Berlin, Germany.</title>
        <authorList>
            <person name="Menzel P."/>
        </authorList>
    </citation>
    <scope>NUCLEOTIDE SEQUENCE</scope>
    <source>
        <strain evidence="6">LB-19-202-79</strain>
    </source>
</reference>
<gene>
    <name evidence="6" type="ORF">NTU39_12280</name>
</gene>
<keyword evidence="2" id="KW-0680">Restriction system</keyword>
<evidence type="ECO:0000256" key="3">
    <source>
        <dbReference type="ARBA" id="ARBA00023125"/>
    </source>
</evidence>
<dbReference type="PANTHER" id="PTHR30408:SF12">
    <property type="entry name" value="TYPE I RESTRICTION ENZYME MJAVIII SPECIFICITY SUBUNIT"/>
    <property type="match status" value="1"/>
</dbReference>
<comment type="similarity">
    <text evidence="1">Belongs to the type-I restriction system S methylase family.</text>
</comment>
<feature type="coiled-coil region" evidence="4">
    <location>
        <begin position="386"/>
        <end position="413"/>
    </location>
</feature>
<dbReference type="SUPFAM" id="SSF116734">
    <property type="entry name" value="DNA methylase specificity domain"/>
    <property type="match status" value="2"/>
</dbReference>
<accession>A0ABY5QP87</accession>
<evidence type="ECO:0000256" key="4">
    <source>
        <dbReference type="SAM" id="Coils"/>
    </source>
</evidence>
<keyword evidence="6" id="KW-0255">Endonuclease</keyword>
<evidence type="ECO:0000256" key="1">
    <source>
        <dbReference type="ARBA" id="ARBA00010923"/>
    </source>
</evidence>
<dbReference type="Pfam" id="PF01420">
    <property type="entry name" value="Methylase_S"/>
    <property type="match status" value="2"/>
</dbReference>
<keyword evidence="3" id="KW-0238">DNA-binding</keyword>
<keyword evidence="6" id="KW-0378">Hydrolase</keyword>
<dbReference type="CDD" id="cd17246">
    <property type="entry name" value="RMtype1_S_SonII-TRD2-CR2_like"/>
    <property type="match status" value="1"/>
</dbReference>
<name>A0ABY5QP87_9BURK</name>
<keyword evidence="4" id="KW-0175">Coiled coil</keyword>
<feature type="domain" description="Type I restriction modification DNA specificity" evidence="5">
    <location>
        <begin position="299"/>
        <end position="400"/>
    </location>
</feature>
<sequence>MELKPGYKKTEAGVIPEDWELRSLGDIAVIRDGTHQTPKYEPSGVPFYSVEHVTSGDFENTKFISEQEHQFLTRSLKIEKGDILMTRIGSIGECKLIDWDVRASFYVSLALLKIRGASAEYIAQYSNSVAFKKEIELHSLQHATPKKINLGQISDVKISLPPTDTEQQIIAGALTDADALLATLEKAIAKNRDIRQGTMQQLLTGKHRLTGFSGEWSTKVLGELFSFSGGVAASRDQLGWEGYCYLHYGDIHMSRKSHIDLRLEQSTLPKLDIPLKKVPSGALLSDGDVVFVDASEDDEGTSKHIVVENPDRVPFVSGLHTIVAKSKTTELAHAYRRYCFLAAEIRAQFRFYAAGTKVMGVSKSNVAKILLRFPSASEQIAIASVLSDMDAEIAALEKKRDKTRALKQGMMQELLTGRIRLV</sequence>
<organism evidence="6 7">
    <name type="scientific">Pandoraea commovens</name>
    <dbReference type="NCBI Taxonomy" id="2508289"/>
    <lineage>
        <taxon>Bacteria</taxon>
        <taxon>Pseudomonadati</taxon>
        <taxon>Pseudomonadota</taxon>
        <taxon>Betaproteobacteria</taxon>
        <taxon>Burkholderiales</taxon>
        <taxon>Burkholderiaceae</taxon>
        <taxon>Pandoraea</taxon>
    </lineage>
</organism>
<feature type="domain" description="Type I restriction modification DNA specificity" evidence="5">
    <location>
        <begin position="16"/>
        <end position="188"/>
    </location>
</feature>
<evidence type="ECO:0000259" key="5">
    <source>
        <dbReference type="Pfam" id="PF01420"/>
    </source>
</evidence>
<evidence type="ECO:0000313" key="6">
    <source>
        <dbReference type="EMBL" id="UVA81715.1"/>
    </source>
</evidence>
<dbReference type="PANTHER" id="PTHR30408">
    <property type="entry name" value="TYPE-1 RESTRICTION ENZYME ECOKI SPECIFICITY PROTEIN"/>
    <property type="match status" value="1"/>
</dbReference>
<proteinExistence type="inferred from homology"/>
<evidence type="ECO:0000313" key="7">
    <source>
        <dbReference type="Proteomes" id="UP001058980"/>
    </source>
</evidence>
<dbReference type="Gene3D" id="1.10.287.1120">
    <property type="entry name" value="Bipartite methylase S protein"/>
    <property type="match status" value="1"/>
</dbReference>
<dbReference type="RefSeq" id="WP_257959912.1">
    <property type="nucleotide sequence ID" value="NZ_CP102780.1"/>
</dbReference>